<keyword evidence="2" id="KW-1185">Reference proteome</keyword>
<protein>
    <submittedName>
        <fullName evidence="1">Uncharacterized protein</fullName>
    </submittedName>
</protein>
<evidence type="ECO:0000313" key="2">
    <source>
        <dbReference type="Proteomes" id="UP001596410"/>
    </source>
</evidence>
<organism evidence="1 2">
    <name type="scientific">Halobacillus seohaensis</name>
    <dbReference type="NCBI Taxonomy" id="447421"/>
    <lineage>
        <taxon>Bacteria</taxon>
        <taxon>Bacillati</taxon>
        <taxon>Bacillota</taxon>
        <taxon>Bacilli</taxon>
        <taxon>Bacillales</taxon>
        <taxon>Bacillaceae</taxon>
        <taxon>Halobacillus</taxon>
    </lineage>
</organism>
<reference evidence="2" key="1">
    <citation type="journal article" date="2019" name="Int. J. Syst. Evol. Microbiol.">
        <title>The Global Catalogue of Microorganisms (GCM) 10K type strain sequencing project: providing services to taxonomists for standard genome sequencing and annotation.</title>
        <authorList>
            <consortium name="The Broad Institute Genomics Platform"/>
            <consortium name="The Broad Institute Genome Sequencing Center for Infectious Disease"/>
            <person name="Wu L."/>
            <person name="Ma J."/>
        </authorList>
    </citation>
    <scope>NUCLEOTIDE SEQUENCE [LARGE SCALE GENOMIC DNA]</scope>
    <source>
        <strain evidence="2">CGMCC 4.1621</strain>
    </source>
</reference>
<comment type="caution">
    <text evidence="1">The sequence shown here is derived from an EMBL/GenBank/DDBJ whole genome shotgun (WGS) entry which is preliminary data.</text>
</comment>
<name>A0ABW2EII3_9BACI</name>
<proteinExistence type="predicted"/>
<dbReference type="Proteomes" id="UP001596410">
    <property type="component" value="Unassembled WGS sequence"/>
</dbReference>
<gene>
    <name evidence="1" type="ORF">ACFQIC_02700</name>
</gene>
<dbReference type="RefSeq" id="WP_204707030.1">
    <property type="nucleotide sequence ID" value="NZ_JBHSZV010000004.1"/>
</dbReference>
<evidence type="ECO:0000313" key="1">
    <source>
        <dbReference type="EMBL" id="MFC7060781.1"/>
    </source>
</evidence>
<dbReference type="EMBL" id="JBHSZV010000004">
    <property type="protein sequence ID" value="MFC7060781.1"/>
    <property type="molecule type" value="Genomic_DNA"/>
</dbReference>
<sequence length="86" mass="10127">MDYIIRNDGFGCTREYPAQGPLKIHYTYVENSERHIIVQYLATPFCYRKVLQSDISSLESHLCDFLESEKVWIELGSYDQHFDMAT</sequence>
<accession>A0ABW2EII3</accession>